<evidence type="ECO:0000313" key="3">
    <source>
        <dbReference type="EMBL" id="KLL12260.1"/>
    </source>
</evidence>
<reference evidence="3 4" key="1">
    <citation type="submission" date="2014-12" db="EMBL/GenBank/DDBJ databases">
        <title>Frankia sp. BMG5.1 draft genome.</title>
        <authorList>
            <person name="Gtari M."/>
            <person name="Ghodhbane-Gtari F."/>
            <person name="Nouioui I."/>
            <person name="Ktari A."/>
            <person name="Hezbri K."/>
            <person name="Mimouni W."/>
            <person name="Sbissi I."/>
            <person name="Ayari A."/>
            <person name="Yamanaka T."/>
            <person name="Normand P."/>
            <person name="Tisa L.S."/>
            <person name="Boudabous A."/>
        </authorList>
    </citation>
    <scope>NUCLEOTIDE SEQUENCE [LARGE SCALE GENOMIC DNA]</scope>
    <source>
        <strain evidence="3 4">BMG5.1</strain>
    </source>
</reference>
<evidence type="ECO:0000256" key="1">
    <source>
        <dbReference type="SAM" id="MobiDB-lite"/>
    </source>
</evidence>
<evidence type="ECO:0008006" key="5">
    <source>
        <dbReference type="Google" id="ProtNLM"/>
    </source>
</evidence>
<feature type="compositionally biased region" description="Basic and acidic residues" evidence="1">
    <location>
        <begin position="147"/>
        <end position="164"/>
    </location>
</feature>
<proteinExistence type="predicted"/>
<dbReference type="InterPro" id="IPR009937">
    <property type="entry name" value="Phage_holin_3_6"/>
</dbReference>
<accession>A0ABR5F6I1</accession>
<feature type="region of interest" description="Disordered" evidence="1">
    <location>
        <begin position="138"/>
        <end position="164"/>
    </location>
</feature>
<keyword evidence="2" id="KW-0472">Membrane</keyword>
<evidence type="ECO:0000313" key="4">
    <source>
        <dbReference type="Proteomes" id="UP000035425"/>
    </source>
</evidence>
<keyword evidence="4" id="KW-1185">Reference proteome</keyword>
<keyword evidence="2" id="KW-1133">Transmembrane helix</keyword>
<comment type="caution">
    <text evidence="3">The sequence shown here is derived from an EMBL/GenBank/DDBJ whole genome shotgun (WGS) entry which is preliminary data.</text>
</comment>
<feature type="transmembrane region" description="Helical" evidence="2">
    <location>
        <begin position="49"/>
        <end position="74"/>
    </location>
</feature>
<organism evidence="3 4">
    <name type="scientific">Protofrankia coriariae</name>
    <dbReference type="NCBI Taxonomy" id="1562887"/>
    <lineage>
        <taxon>Bacteria</taxon>
        <taxon>Bacillati</taxon>
        <taxon>Actinomycetota</taxon>
        <taxon>Actinomycetes</taxon>
        <taxon>Frankiales</taxon>
        <taxon>Frankiaceae</taxon>
        <taxon>Protofrankia</taxon>
    </lineage>
</organism>
<feature type="transmembrane region" description="Helical" evidence="2">
    <location>
        <begin position="86"/>
        <end position="109"/>
    </location>
</feature>
<sequence>MPTPTQDRSTGREATLGELVAVATRDISLLVRQEINLAKAELSKQAVSAGLGAGLLAGAAGLGFGALIAITIGLGELFTWAGVERFWSYFLTALLFVLIASLLALLAATRLKKLSPPERTLQTVRDDIAWLKHPTAITPGANHASAHRSDGHPLSHREDTVPVR</sequence>
<evidence type="ECO:0000256" key="2">
    <source>
        <dbReference type="SAM" id="Phobius"/>
    </source>
</evidence>
<dbReference type="Proteomes" id="UP000035425">
    <property type="component" value="Unassembled WGS sequence"/>
</dbReference>
<keyword evidence="2" id="KW-0812">Transmembrane</keyword>
<dbReference type="EMBL" id="JWIO01000006">
    <property type="protein sequence ID" value="KLL12260.1"/>
    <property type="molecule type" value="Genomic_DNA"/>
</dbReference>
<protein>
    <recommendedName>
        <fullName evidence="5">Holin-X, holin superfamily III</fullName>
    </recommendedName>
</protein>
<gene>
    <name evidence="3" type="ORF">FrCorBMG51_06040</name>
</gene>
<dbReference type="Pfam" id="PF07332">
    <property type="entry name" value="Phage_holin_3_6"/>
    <property type="match status" value="1"/>
</dbReference>
<dbReference type="RefSeq" id="WP_047222094.1">
    <property type="nucleotide sequence ID" value="NZ_JWIO01000006.1"/>
</dbReference>
<name>A0ABR5F6I1_9ACTN</name>